<dbReference type="Gene3D" id="3.90.400.10">
    <property type="entry name" value="Oligo-1,6-glucosidase, Domain 2"/>
    <property type="match status" value="1"/>
</dbReference>
<organism evidence="6 7">
    <name type="scientific">Candidatus Scatavimonas merdigallinarum</name>
    <dbReference type="NCBI Taxonomy" id="2840914"/>
    <lineage>
        <taxon>Bacteria</taxon>
        <taxon>Bacillati</taxon>
        <taxon>Bacillota</taxon>
        <taxon>Clostridia</taxon>
        <taxon>Eubacteriales</taxon>
        <taxon>Oscillospiraceae</taxon>
        <taxon>Oscillospiraceae incertae sedis</taxon>
        <taxon>Candidatus Scatavimonas</taxon>
    </lineage>
</organism>
<dbReference type="CDD" id="cd11316">
    <property type="entry name" value="AmyAc_bac2_AmyA"/>
    <property type="match status" value="1"/>
</dbReference>
<gene>
    <name evidence="6" type="ORF">IAD32_08720</name>
</gene>
<name>A0A9D0ZIV9_9FIRM</name>
<comment type="caution">
    <text evidence="6">The sequence shown here is derived from an EMBL/GenBank/DDBJ whole genome shotgun (WGS) entry which is preliminary data.</text>
</comment>
<evidence type="ECO:0000313" key="7">
    <source>
        <dbReference type="Proteomes" id="UP000886787"/>
    </source>
</evidence>
<evidence type="ECO:0000313" key="6">
    <source>
        <dbReference type="EMBL" id="HIQ81345.1"/>
    </source>
</evidence>
<dbReference type="InterPro" id="IPR013780">
    <property type="entry name" value="Glyco_hydro_b"/>
</dbReference>
<evidence type="ECO:0000256" key="1">
    <source>
        <dbReference type="ARBA" id="ARBA00008061"/>
    </source>
</evidence>
<dbReference type="Pfam" id="PF00128">
    <property type="entry name" value="Alpha-amylase"/>
    <property type="match status" value="1"/>
</dbReference>
<reference evidence="6" key="1">
    <citation type="submission" date="2020-10" db="EMBL/GenBank/DDBJ databases">
        <authorList>
            <person name="Gilroy R."/>
        </authorList>
    </citation>
    <scope>NUCLEOTIDE SEQUENCE</scope>
    <source>
        <strain evidence="6">ChiSjej1B19-3389</strain>
    </source>
</reference>
<dbReference type="InterPro" id="IPR036439">
    <property type="entry name" value="Dockerin_dom_sf"/>
</dbReference>
<dbReference type="Pfam" id="PF00404">
    <property type="entry name" value="Dockerin_1"/>
    <property type="match status" value="1"/>
</dbReference>
<dbReference type="SUPFAM" id="SSF51011">
    <property type="entry name" value="Glycosyl hydrolase domain"/>
    <property type="match status" value="1"/>
</dbReference>
<feature type="chain" id="PRO_5038350922" evidence="4">
    <location>
        <begin position="24"/>
        <end position="596"/>
    </location>
</feature>
<dbReference type="CDD" id="cd14256">
    <property type="entry name" value="Dockerin_I"/>
    <property type="match status" value="1"/>
</dbReference>
<dbReference type="EMBL" id="DVFW01000046">
    <property type="protein sequence ID" value="HIQ81345.1"/>
    <property type="molecule type" value="Genomic_DNA"/>
</dbReference>
<dbReference type="SMART" id="SM00642">
    <property type="entry name" value="Aamy"/>
    <property type="match status" value="1"/>
</dbReference>
<dbReference type="InterPro" id="IPR006047">
    <property type="entry name" value="GH13_cat_dom"/>
</dbReference>
<dbReference type="Gene3D" id="3.20.20.80">
    <property type="entry name" value="Glycosidases"/>
    <property type="match status" value="1"/>
</dbReference>
<dbReference type="Proteomes" id="UP000886787">
    <property type="component" value="Unassembled WGS sequence"/>
</dbReference>
<evidence type="ECO:0000256" key="2">
    <source>
        <dbReference type="ARBA" id="ARBA00022801"/>
    </source>
</evidence>
<dbReference type="InterPro" id="IPR002105">
    <property type="entry name" value="Dockerin_1_rpt"/>
</dbReference>
<proteinExistence type="inferred from homology"/>
<feature type="domain" description="Dockerin" evidence="5">
    <location>
        <begin position="529"/>
        <end position="596"/>
    </location>
</feature>
<dbReference type="Gene3D" id="1.10.1330.10">
    <property type="entry name" value="Dockerin domain"/>
    <property type="match status" value="1"/>
</dbReference>
<dbReference type="GO" id="GO:0000272">
    <property type="term" value="P:polysaccharide catabolic process"/>
    <property type="evidence" value="ECO:0007669"/>
    <property type="project" value="InterPro"/>
</dbReference>
<dbReference type="InterPro" id="IPR016134">
    <property type="entry name" value="Dockerin_dom"/>
</dbReference>
<dbReference type="SUPFAM" id="SSF51445">
    <property type="entry name" value="(Trans)glycosidases"/>
    <property type="match status" value="1"/>
</dbReference>
<dbReference type="PANTHER" id="PTHR10357">
    <property type="entry name" value="ALPHA-AMYLASE FAMILY MEMBER"/>
    <property type="match status" value="1"/>
</dbReference>
<dbReference type="PANTHER" id="PTHR10357:SF179">
    <property type="entry name" value="NEUTRAL AND BASIC AMINO ACID TRANSPORT PROTEIN RBAT"/>
    <property type="match status" value="1"/>
</dbReference>
<dbReference type="AlphaFoldDB" id="A0A9D0ZIV9"/>
<keyword evidence="3" id="KW-0326">Glycosidase</keyword>
<dbReference type="SUPFAM" id="SSF63446">
    <property type="entry name" value="Type I dockerin domain"/>
    <property type="match status" value="1"/>
</dbReference>
<evidence type="ECO:0000259" key="5">
    <source>
        <dbReference type="PROSITE" id="PS51766"/>
    </source>
</evidence>
<dbReference type="InterPro" id="IPR017853">
    <property type="entry name" value="GH"/>
</dbReference>
<keyword evidence="2" id="KW-0378">Hydrolase</keyword>
<dbReference type="PROSITE" id="PS00018">
    <property type="entry name" value="EF_HAND_1"/>
    <property type="match status" value="2"/>
</dbReference>
<sequence length="596" mass="67381">MKKLTALLLVCILLCGIAVTAAAESPYPLRQKTDMEEKRGVYYEIFVRSFADSDGDGVGDFNGVTAKLDYLKDLGIEGIWLMPINASDSYHGYDVTDYYTVNEDYGTEADFQTLLDEAHKRGIKIIMDFVINHTSSNHPWFRSSRNVNSEYRDYYTWVSSSDPDYDPSDRSDWGSNVWQRGSGGYYYYGMFSSGMPDLNYENPKVRQEVISAAQKWLKMGVDGFRLDAAMHIYGNHEQKHITQTNLYKNLEWWNEFAIACEEINPDVYLVGEAWKDDEALAEYAQPFDTKFNFAFEENMIDRVTGENAMLDSSTSLSAFLENVLNQHYAADAQYLDGVFGTNHDQNRIMSTVKNEQQAKLVANIYMTLDGNPYIYYGEEIGMKGAKPDERIREPFKWTDDGSGMDTDWTSNISNRNTTALSEQMQDENSLYHYYKELIATRKASAALTQGKYEAVDAGNNNIMAYTRTYQNEKVYVYHNFSGSSVTLNIPEAAEGEVLFKASDETNLNGNTVTLGAYSSIFIQTQEDPQDLQPGDVNNDGSITVSDVLLIQKHVAHQEVLTGAYYTAADVDRSGTVDLKDVLLVQKKIANMIPDFS</sequence>
<dbReference type="InterPro" id="IPR056300">
    <property type="entry name" value="SusG-like_C"/>
</dbReference>
<evidence type="ECO:0000256" key="4">
    <source>
        <dbReference type="SAM" id="SignalP"/>
    </source>
</evidence>
<dbReference type="InterPro" id="IPR045857">
    <property type="entry name" value="O16G_dom_2"/>
</dbReference>
<evidence type="ECO:0000256" key="3">
    <source>
        <dbReference type="ARBA" id="ARBA00023295"/>
    </source>
</evidence>
<comment type="similarity">
    <text evidence="1">Belongs to the glycosyl hydrolase 13 family.</text>
</comment>
<dbReference type="PROSITE" id="PS00448">
    <property type="entry name" value="CLOS_CELLULOSOME_RPT"/>
    <property type="match status" value="1"/>
</dbReference>
<dbReference type="InterPro" id="IPR018247">
    <property type="entry name" value="EF_Hand_1_Ca_BS"/>
</dbReference>
<protein>
    <submittedName>
        <fullName evidence="6">Alpha-glucosidase C-terminal domain-containing protein</fullName>
    </submittedName>
</protein>
<accession>A0A9D0ZIV9</accession>
<dbReference type="GO" id="GO:0009313">
    <property type="term" value="P:oligosaccharide catabolic process"/>
    <property type="evidence" value="ECO:0007669"/>
    <property type="project" value="TreeGrafter"/>
</dbReference>
<feature type="signal peptide" evidence="4">
    <location>
        <begin position="1"/>
        <end position="23"/>
    </location>
</feature>
<reference evidence="6" key="2">
    <citation type="journal article" date="2021" name="PeerJ">
        <title>Extensive microbial diversity within the chicken gut microbiome revealed by metagenomics and culture.</title>
        <authorList>
            <person name="Gilroy R."/>
            <person name="Ravi A."/>
            <person name="Getino M."/>
            <person name="Pursley I."/>
            <person name="Horton D.L."/>
            <person name="Alikhan N.F."/>
            <person name="Baker D."/>
            <person name="Gharbi K."/>
            <person name="Hall N."/>
            <person name="Watson M."/>
            <person name="Adriaenssens E.M."/>
            <person name="Foster-Nyarko E."/>
            <person name="Jarju S."/>
            <person name="Secka A."/>
            <person name="Antonio M."/>
            <person name="Oren A."/>
            <person name="Chaudhuri R.R."/>
            <person name="La Ragione R."/>
            <person name="Hildebrand F."/>
            <person name="Pallen M.J."/>
        </authorList>
    </citation>
    <scope>NUCLEOTIDE SEQUENCE</scope>
    <source>
        <strain evidence="6">ChiSjej1B19-3389</strain>
    </source>
</reference>
<dbReference type="GO" id="GO:0004556">
    <property type="term" value="F:alpha-amylase activity"/>
    <property type="evidence" value="ECO:0007669"/>
    <property type="project" value="TreeGrafter"/>
</dbReference>
<dbReference type="PROSITE" id="PS51766">
    <property type="entry name" value="DOCKERIN"/>
    <property type="match status" value="1"/>
</dbReference>
<dbReference type="Gene3D" id="2.60.40.1180">
    <property type="entry name" value="Golgi alpha-mannosidase II"/>
    <property type="match status" value="1"/>
</dbReference>
<dbReference type="Pfam" id="PF23915">
    <property type="entry name" value="SusG_C"/>
    <property type="match status" value="1"/>
</dbReference>
<keyword evidence="4" id="KW-0732">Signal</keyword>